<organism evidence="1 2">
    <name type="scientific">Acetivibrio ethanolgignens</name>
    <dbReference type="NCBI Taxonomy" id="290052"/>
    <lineage>
        <taxon>Bacteria</taxon>
        <taxon>Bacillati</taxon>
        <taxon>Bacillota</taxon>
        <taxon>Clostridia</taxon>
        <taxon>Eubacteriales</taxon>
        <taxon>Oscillospiraceae</taxon>
        <taxon>Acetivibrio</taxon>
    </lineage>
</organism>
<name>A0A0V8QAY3_9FIRM</name>
<sequence>MHGFEKMVEMIVTIVLLFLVPIQYAGAKADILNRSYVMTETAYLVDSVRTTGKLTRQMYEEYEKKLGITRQVYEIELVHYKKLLNETKEGYQTYFQGVYTADIKEQLFLETGSYELLAGDFFRVQVNRVSSSLAERFSLFFGLQDGRTDLSVEAVYGGRVHNEAR</sequence>
<protein>
    <submittedName>
        <fullName evidence="1">Uncharacterized protein</fullName>
    </submittedName>
</protein>
<dbReference type="RefSeq" id="WP_058354094.1">
    <property type="nucleotide sequence ID" value="NZ_CABMMD010000208.1"/>
</dbReference>
<proteinExistence type="predicted"/>
<accession>A0A0V8QAY3</accession>
<evidence type="ECO:0000313" key="2">
    <source>
        <dbReference type="Proteomes" id="UP000054874"/>
    </source>
</evidence>
<reference evidence="1 2" key="1">
    <citation type="submission" date="2015-11" db="EMBL/GenBank/DDBJ databases">
        <title>Butyribacter intestini gen. nov., sp. nov., a butyric acid-producing bacterium of the family Lachnospiraceae isolated from the human faeces.</title>
        <authorList>
            <person name="Zou Y."/>
            <person name="Xue W."/>
            <person name="Luo G."/>
            <person name="Lv M."/>
        </authorList>
    </citation>
    <scope>NUCLEOTIDE SEQUENCE [LARGE SCALE GENOMIC DNA]</scope>
    <source>
        <strain evidence="1 2">ACET-33324</strain>
    </source>
</reference>
<comment type="caution">
    <text evidence="1">The sequence shown here is derived from an EMBL/GenBank/DDBJ whole genome shotgun (WGS) entry which is preliminary data.</text>
</comment>
<dbReference type="STRING" id="290052.ASU35_04065"/>
<dbReference type="Proteomes" id="UP000054874">
    <property type="component" value="Unassembled WGS sequence"/>
</dbReference>
<gene>
    <name evidence="1" type="ORF">ASU35_04065</name>
</gene>
<dbReference type="OrthoDB" id="2082320at2"/>
<evidence type="ECO:0000313" key="1">
    <source>
        <dbReference type="EMBL" id="KSV57598.1"/>
    </source>
</evidence>
<keyword evidence="2" id="KW-1185">Reference proteome</keyword>
<dbReference type="EMBL" id="LNAM01000208">
    <property type="protein sequence ID" value="KSV57598.1"/>
    <property type="molecule type" value="Genomic_DNA"/>
</dbReference>
<dbReference type="AlphaFoldDB" id="A0A0V8QAY3"/>